<dbReference type="InterPro" id="IPR032164">
    <property type="entry name" value="DUF5000"/>
</dbReference>
<dbReference type="Gene3D" id="2.60.40.10">
    <property type="entry name" value="Immunoglobulins"/>
    <property type="match status" value="1"/>
</dbReference>
<dbReference type="Pfam" id="PF16391">
    <property type="entry name" value="DUF5000"/>
    <property type="match status" value="1"/>
</dbReference>
<dbReference type="Pfam" id="PF16389">
    <property type="entry name" value="DUF4998"/>
    <property type="match status" value="1"/>
</dbReference>
<dbReference type="SUPFAM" id="SSF49785">
    <property type="entry name" value="Galactose-binding domain-like"/>
    <property type="match status" value="1"/>
</dbReference>
<dbReference type="KEGG" id="proe:H9L23_11930"/>
<evidence type="ECO:0000313" key="3">
    <source>
        <dbReference type="Proteomes" id="UP000515806"/>
    </source>
</evidence>
<organism evidence="2 3">
    <name type="scientific">Pedobacter roseus</name>
    <dbReference type="NCBI Taxonomy" id="336820"/>
    <lineage>
        <taxon>Bacteria</taxon>
        <taxon>Pseudomonadati</taxon>
        <taxon>Bacteroidota</taxon>
        <taxon>Sphingobacteriia</taxon>
        <taxon>Sphingobacteriales</taxon>
        <taxon>Sphingobacteriaceae</taxon>
        <taxon>Pedobacter</taxon>
    </lineage>
</organism>
<dbReference type="InterPro" id="IPR008979">
    <property type="entry name" value="Galactose-bd-like_sf"/>
</dbReference>
<keyword evidence="3" id="KW-1185">Reference proteome</keyword>
<dbReference type="Gene3D" id="2.60.120.260">
    <property type="entry name" value="Galactose-binding domain-like"/>
    <property type="match status" value="1"/>
</dbReference>
<proteinExistence type="predicted"/>
<sequence>MKSIYKISGLFFLLLTVIISCTKDDLAFKEYLKDGEIVYPGRVANIVTKPGNLRTALWWNPSPDPSITKYVVYWNNSADSVVVTPTTHNPLDTIKVTIPNLKEYTYTFTVYSYDAQGHKSIPIEARNVRVFGPLYQSGLLNRPYNVVDPYLINSTNSVQLNFKAPDTINVNTVVRYTNVAGSTVDKILLPLDTAITLSDYKPGTSIQYKSSYIPGKGSLDVFAVSDFSVFPEIVPRYVLCNRSLFNEVHLPGDAQTYESGTSISKLWDGSVGPQGYPNIFHSAGNSGMPHVITFDLGKIYFNLSRIEETGRDCCNNPDRFEVWGTADISNATTTLSASDNGWPAQAISKGWTLLKDVTRTDDGKNAFTSELDNGGKPIRYIRIRIKHVTTGDGNYSNMSEIRFWNIQ</sequence>
<accession>A0A7G9QN09</accession>
<dbReference type="Proteomes" id="UP000515806">
    <property type="component" value="Chromosome"/>
</dbReference>
<dbReference type="PROSITE" id="PS51257">
    <property type="entry name" value="PROKAR_LIPOPROTEIN"/>
    <property type="match status" value="1"/>
</dbReference>
<feature type="domain" description="DUF5000" evidence="1">
    <location>
        <begin position="267"/>
        <end position="404"/>
    </location>
</feature>
<name>A0A7G9QN09_9SPHI</name>
<reference evidence="2 3" key="1">
    <citation type="submission" date="2020-08" db="EMBL/GenBank/DDBJ databases">
        <title>Genome sequence of Pedobacter roseus KACC 11594T.</title>
        <authorList>
            <person name="Hyun D.-W."/>
            <person name="Bae J.-W."/>
        </authorList>
    </citation>
    <scope>NUCLEOTIDE SEQUENCE [LARGE SCALE GENOMIC DNA]</scope>
    <source>
        <strain evidence="2 3">KACC 11594</strain>
    </source>
</reference>
<dbReference type="EMBL" id="CP060723">
    <property type="protein sequence ID" value="QNN44734.1"/>
    <property type="molecule type" value="Genomic_DNA"/>
</dbReference>
<evidence type="ECO:0000313" key="2">
    <source>
        <dbReference type="EMBL" id="QNN44734.1"/>
    </source>
</evidence>
<dbReference type="InterPro" id="IPR013783">
    <property type="entry name" value="Ig-like_fold"/>
</dbReference>
<dbReference type="SUPFAM" id="SSF49265">
    <property type="entry name" value="Fibronectin type III"/>
    <property type="match status" value="1"/>
</dbReference>
<protein>
    <recommendedName>
        <fullName evidence="1">DUF5000 domain-containing protein</fullName>
    </recommendedName>
</protein>
<dbReference type="InterPro" id="IPR036116">
    <property type="entry name" value="FN3_sf"/>
</dbReference>
<dbReference type="CDD" id="cd00063">
    <property type="entry name" value="FN3"/>
    <property type="match status" value="1"/>
</dbReference>
<gene>
    <name evidence="2" type="ORF">H9L23_11930</name>
</gene>
<evidence type="ECO:0000259" key="1">
    <source>
        <dbReference type="Pfam" id="PF16391"/>
    </source>
</evidence>
<dbReference type="AlphaFoldDB" id="A0A7G9QN09"/>
<dbReference type="RefSeq" id="WP_187595163.1">
    <property type="nucleotide sequence ID" value="NZ_CP060723.1"/>
</dbReference>
<dbReference type="InterPro" id="IPR003961">
    <property type="entry name" value="FN3_dom"/>
</dbReference>